<name>A0AAV8Z1X1_9CUCU</name>
<dbReference type="PANTHER" id="PTHR42899:SF1">
    <property type="entry name" value="SPERMATOGENESIS-ASSOCIATED PROTEIN 20"/>
    <property type="match status" value="1"/>
</dbReference>
<proteinExistence type="predicted"/>
<dbReference type="InterPro" id="IPR036249">
    <property type="entry name" value="Thioredoxin-like_sf"/>
</dbReference>
<protein>
    <recommendedName>
        <fullName evidence="1">Spermatogenesis-associated protein 20-like TRX domain-containing protein</fullName>
    </recommendedName>
</protein>
<dbReference type="InterPro" id="IPR008928">
    <property type="entry name" value="6-hairpin_glycosidase_sf"/>
</dbReference>
<keyword evidence="3" id="KW-1185">Reference proteome</keyword>
<organism evidence="2 3">
    <name type="scientific">Aromia moschata</name>
    <dbReference type="NCBI Taxonomy" id="1265417"/>
    <lineage>
        <taxon>Eukaryota</taxon>
        <taxon>Metazoa</taxon>
        <taxon>Ecdysozoa</taxon>
        <taxon>Arthropoda</taxon>
        <taxon>Hexapoda</taxon>
        <taxon>Insecta</taxon>
        <taxon>Pterygota</taxon>
        <taxon>Neoptera</taxon>
        <taxon>Endopterygota</taxon>
        <taxon>Coleoptera</taxon>
        <taxon>Polyphaga</taxon>
        <taxon>Cucujiformia</taxon>
        <taxon>Chrysomeloidea</taxon>
        <taxon>Cerambycidae</taxon>
        <taxon>Cerambycinae</taxon>
        <taxon>Callichromatini</taxon>
        <taxon>Aromia</taxon>
    </lineage>
</organism>
<dbReference type="InterPro" id="IPR024705">
    <property type="entry name" value="Ssp411"/>
</dbReference>
<comment type="caution">
    <text evidence="2">The sequence shown here is derived from an EMBL/GenBank/DDBJ whole genome shotgun (WGS) entry which is preliminary data.</text>
</comment>
<reference evidence="2" key="1">
    <citation type="journal article" date="2023" name="Insect Mol. Biol.">
        <title>Genome sequencing provides insights into the evolution of gene families encoding plant cell wall-degrading enzymes in longhorned beetles.</title>
        <authorList>
            <person name="Shin N.R."/>
            <person name="Okamura Y."/>
            <person name="Kirsch R."/>
            <person name="Pauchet Y."/>
        </authorList>
    </citation>
    <scope>NUCLEOTIDE SEQUENCE</scope>
    <source>
        <strain evidence="2">AMC_N1</strain>
    </source>
</reference>
<accession>A0AAV8Z1X1</accession>
<dbReference type="Proteomes" id="UP001162162">
    <property type="component" value="Unassembled WGS sequence"/>
</dbReference>
<gene>
    <name evidence="2" type="ORF">NQ318_004891</name>
</gene>
<dbReference type="Gene3D" id="3.40.30.10">
    <property type="entry name" value="Glutaredoxin"/>
    <property type="match status" value="1"/>
</dbReference>
<dbReference type="PIRSF" id="PIRSF006402">
    <property type="entry name" value="UCP006402_thioredoxin"/>
    <property type="match status" value="1"/>
</dbReference>
<dbReference type="CDD" id="cd02955">
    <property type="entry name" value="SSP411"/>
    <property type="match status" value="1"/>
</dbReference>
<dbReference type="SUPFAM" id="SSF48208">
    <property type="entry name" value="Six-hairpin glycosidases"/>
    <property type="match status" value="1"/>
</dbReference>
<dbReference type="EMBL" id="JAPWTK010000023">
    <property type="protein sequence ID" value="KAJ8957411.1"/>
    <property type="molecule type" value="Genomic_DNA"/>
</dbReference>
<dbReference type="GO" id="GO:0005975">
    <property type="term" value="P:carbohydrate metabolic process"/>
    <property type="evidence" value="ECO:0007669"/>
    <property type="project" value="InterPro"/>
</dbReference>
<dbReference type="Pfam" id="PF03190">
    <property type="entry name" value="Thioredox_DsbH"/>
    <property type="match status" value="1"/>
</dbReference>
<dbReference type="InterPro" id="IPR004879">
    <property type="entry name" value="Ssp411-like_TRX"/>
</dbReference>
<feature type="domain" description="Spermatogenesis-associated protein 20-like TRX" evidence="1">
    <location>
        <begin position="86"/>
        <end position="245"/>
    </location>
</feature>
<sequence length="681" mass="77813">MFFTRAVQFPSIVQSVLRRISLSGDLRVSNLHANSINCIFRLSDEDKSCWWVGKRSRSFGSTAAFNFELARNMSSEAGSSKSSPKTNRLKLERSPYLLQHATNPVDWYPWGDEAFDKAKAENKLIFLSVGYSTCHWCHVMEKESFENPSVAEIMNKYFVNIKVDREERPDVDKLYMSFIQATVGGGGWPMSVFLSPNLEPLAGGTYFPPEDNYGRPGFKTVLKSIAEQWRTKQAAILNSGKYSIEILKKISEKEHRESQGLDVPGEDAWKKCLLQLSKNYESDFGGFNTAPKFPQPVIFNFLFHMYSRNKDTEQGFQCLQMCLHTLKKMAYGGIHDHVNKGFARYSVDDRWHVPHFEKMLYDQAQLAVSYSDAYVVTKDEFYADIPKTPILTFFEGAPHKSEGAFCVWEYDQIFNLLDEETDGLSHADVFAYHYNVKKEGNVKPSQDPHMELRKKNVLVCFGSFESTANKFNISVETLKKILEKSHQVLYEERQKRPKPHVDTKIVTSWNGLMISGFAKAGFVLKDQSYINRAIQAASFIRKHMYNEENKELLRCCYKGEDGQIVQSSEKLNKRLTIEVAFCSSPTSIMGFLDDYAFLIRGLLDLYEASLDADWLQWAETLQEQQDARFWDDKGAGYFTSPKGDSSILFRGKEVKISDSHGEVESVCVTIVFETLDPSSCV</sequence>
<dbReference type="SUPFAM" id="SSF52833">
    <property type="entry name" value="Thioredoxin-like"/>
    <property type="match status" value="1"/>
</dbReference>
<dbReference type="PANTHER" id="PTHR42899">
    <property type="entry name" value="SPERMATOGENESIS-ASSOCIATED PROTEIN 20"/>
    <property type="match status" value="1"/>
</dbReference>
<evidence type="ECO:0000259" key="1">
    <source>
        <dbReference type="Pfam" id="PF03190"/>
    </source>
</evidence>
<evidence type="ECO:0000313" key="3">
    <source>
        <dbReference type="Proteomes" id="UP001162162"/>
    </source>
</evidence>
<dbReference type="AlphaFoldDB" id="A0AAV8Z1X1"/>
<evidence type="ECO:0000313" key="2">
    <source>
        <dbReference type="EMBL" id="KAJ8957411.1"/>
    </source>
</evidence>